<keyword evidence="3" id="KW-1185">Reference proteome</keyword>
<dbReference type="EMBL" id="BMZR01000009">
    <property type="protein sequence ID" value="GHD37851.1"/>
    <property type="molecule type" value="Genomic_DNA"/>
</dbReference>
<name>A0ABQ3GTL5_9GAMM</name>
<organism evidence="2 3">
    <name type="scientific">Psychrobacter glaciei</name>
    <dbReference type="NCBI Taxonomy" id="619771"/>
    <lineage>
        <taxon>Bacteria</taxon>
        <taxon>Pseudomonadati</taxon>
        <taxon>Pseudomonadota</taxon>
        <taxon>Gammaproteobacteria</taxon>
        <taxon>Moraxellales</taxon>
        <taxon>Moraxellaceae</taxon>
        <taxon>Psychrobacter</taxon>
    </lineage>
</organism>
<dbReference type="PANTHER" id="PTHR43581">
    <property type="entry name" value="ATP/GTP PHOSPHATASE"/>
    <property type="match status" value="1"/>
</dbReference>
<gene>
    <name evidence="2" type="ORF">GCM10016272_26430</name>
</gene>
<dbReference type="SUPFAM" id="SSF52540">
    <property type="entry name" value="P-loop containing nucleoside triphosphate hydrolases"/>
    <property type="match status" value="1"/>
</dbReference>
<dbReference type="InterPro" id="IPR041685">
    <property type="entry name" value="AAA_GajA/Old/RecF-like"/>
</dbReference>
<reference evidence="3" key="1">
    <citation type="journal article" date="2019" name="Int. J. Syst. Evol. Microbiol.">
        <title>The Global Catalogue of Microorganisms (GCM) 10K type strain sequencing project: providing services to taxonomists for standard genome sequencing and annotation.</title>
        <authorList>
            <consortium name="The Broad Institute Genomics Platform"/>
            <consortium name="The Broad Institute Genome Sequencing Center for Infectious Disease"/>
            <person name="Wu L."/>
            <person name="Ma J."/>
        </authorList>
    </citation>
    <scope>NUCLEOTIDE SEQUENCE [LARGE SCALE GENOMIC DNA]</scope>
    <source>
        <strain evidence="3">KCTC 42280</strain>
    </source>
</reference>
<dbReference type="Proteomes" id="UP000610203">
    <property type="component" value="Unassembled WGS sequence"/>
</dbReference>
<dbReference type="RefSeq" id="WP_189586860.1">
    <property type="nucleotide sequence ID" value="NZ_BMZR01000009.1"/>
</dbReference>
<dbReference type="InterPro" id="IPR051396">
    <property type="entry name" value="Bact_Antivir_Def_Nuclease"/>
</dbReference>
<evidence type="ECO:0000259" key="1">
    <source>
        <dbReference type="Pfam" id="PF13175"/>
    </source>
</evidence>
<accession>A0ABQ3GTL5</accession>
<proteinExistence type="predicted"/>
<dbReference type="Pfam" id="PF13175">
    <property type="entry name" value="AAA_15"/>
    <property type="match status" value="1"/>
</dbReference>
<protein>
    <recommendedName>
        <fullName evidence="1">Endonuclease GajA/Old nuclease/RecF-like AAA domain-containing protein</fullName>
    </recommendedName>
</protein>
<comment type="caution">
    <text evidence="2">The sequence shown here is derived from an EMBL/GenBank/DDBJ whole genome shotgun (WGS) entry which is preliminary data.</text>
</comment>
<dbReference type="InterPro" id="IPR027417">
    <property type="entry name" value="P-loop_NTPase"/>
</dbReference>
<dbReference type="PANTHER" id="PTHR43581:SF2">
    <property type="entry name" value="EXCINUCLEASE ATPASE SUBUNIT"/>
    <property type="match status" value="1"/>
</dbReference>
<evidence type="ECO:0000313" key="2">
    <source>
        <dbReference type="EMBL" id="GHD37851.1"/>
    </source>
</evidence>
<evidence type="ECO:0000313" key="3">
    <source>
        <dbReference type="Proteomes" id="UP000610203"/>
    </source>
</evidence>
<sequence length="695" mass="80934">MKEAMKLWFKEGYTDFDSSEGLNRNNPFELKRLNIIVGANNSGKSRFMRELACKIYIDEISLKNLTSYLQLLQKVGVLLNTFSVNDEWNTSAFEFNSFNFIKNNYTSNLEKLTQIKDQVNLAIARANSPSQSSYPTAYKIYDLYRRQSYNDNSYSKLFDELQNIIEELFSLEAEYELINISALKIFYINSLRSLKHFKPLESLAESEIEKTISNKNDILIHKSTIAPDGEEHTHVTKKEILDKLRKNTLLLRVYKDYDFLDHQIVTGEDFFEFLTDSLLGMPEERQRIDDYQAKLSHYFFNNEVVTLIPHRKDDSLHIKIGEAEQFPISQLGDGLQQVIILTYKAFLTTEPSFFFIEEPEMHLHAGYVKQIMKFLLNETDHYYMATSHSNYLLDMINEDKRITLYRIDKENVGNEENKYETVIRRCDGDRTILQTLGVSPSSVFLANCTIWIEGITDRLYFVQYLKKYLEELKITDQEKWEDYSRFIDGYHYAFVEYQGSNLEHWDFEVDSLEDVDSGKNKGLNAVLVTSNALVIADSDLKKKPRFNELEQQLGDKIAITQGKETENSLPRKFLVKKFFEMCPDNGLAKQGNKKKLAYSDEYEKYFTDIYQSSSKGIGKYFDTALNKMRRDGVVPQLETDETSFSFSDGNQGTIKSKTNFCQDIVELMQSEPWELTPSATELCESIFQHISENNR</sequence>
<feature type="domain" description="Endonuclease GajA/Old nuclease/RecF-like AAA" evidence="1">
    <location>
        <begin position="30"/>
        <end position="392"/>
    </location>
</feature>
<dbReference type="Gene3D" id="3.40.50.300">
    <property type="entry name" value="P-loop containing nucleotide triphosphate hydrolases"/>
    <property type="match status" value="1"/>
</dbReference>